<evidence type="ECO:0000313" key="4">
    <source>
        <dbReference type="EMBL" id="CAK7237164.1"/>
    </source>
</evidence>
<sequence>MDSSAPRERNERRRQAAGIERQQDVQIPVRDGNYLLADVFRPAGDGRHPVIVRLGVYGRAFDCGAVVDESSAQASEEREDAWHTKKVHSSTDVAKDIIPPNELYENMVSANVFDWVPRGYVCLRVDARGVGKTPGVIDPLSAEEAHDYCDVIAWAAEQPWSNGRVGVYGGSYNAITGWNVAGMAPPALKALIAFAGDTDLYREFAHPGGLAMVGFIDQWVTGNVKAVQGWPDPEVVDILQKVLNHPFDDPAHYGPHGSVVCSVDRGSLRVPFLTSVCLGAPIHGRGGAEAFATVDVPGKELLVVDANYWPFMYHDCLEQQMRFFDRHLKGDESVPAAPPVRVVQRTGGGAHLWLSDTQWPLSDTTYNDFFLDASTTVSGTPVMSRQPPTTSGLVAYSAEAKAGVSPQSAVFETPPLADDLELAGPVSAILWVSASATDMDVYTLLRVLDPAGREVSYAVRPLADGCPLSHGCLKVSHRATDPALSTPYRPWHTHREQDYSPLKPDEIVSIHVEMTLATARVPKGHRLQLLVEAFSSESSATWRAYGGIASPGTGTKEHSETLGGRPYEHAYHIGVENRIHTGPDHPSKLIIPTIPRQ</sequence>
<dbReference type="InterPro" id="IPR000383">
    <property type="entry name" value="Xaa-Pro-like_dom"/>
</dbReference>
<dbReference type="InterPro" id="IPR029058">
    <property type="entry name" value="AB_hydrolase_fold"/>
</dbReference>
<organism evidence="4 5">
    <name type="scientific">Sporothrix eucalyptigena</name>
    <dbReference type="NCBI Taxonomy" id="1812306"/>
    <lineage>
        <taxon>Eukaryota</taxon>
        <taxon>Fungi</taxon>
        <taxon>Dikarya</taxon>
        <taxon>Ascomycota</taxon>
        <taxon>Pezizomycotina</taxon>
        <taxon>Sordariomycetes</taxon>
        <taxon>Sordariomycetidae</taxon>
        <taxon>Ophiostomatales</taxon>
        <taxon>Ophiostomataceae</taxon>
        <taxon>Sporothrix</taxon>
    </lineage>
</organism>
<comment type="caution">
    <text evidence="4">The sequence shown here is derived from an EMBL/GenBank/DDBJ whole genome shotgun (WGS) entry which is preliminary data.</text>
</comment>
<dbReference type="Pfam" id="PF02129">
    <property type="entry name" value="Peptidase_S15"/>
    <property type="match status" value="1"/>
</dbReference>
<keyword evidence="5" id="KW-1185">Reference proteome</keyword>
<dbReference type="PANTHER" id="PTHR43056">
    <property type="entry name" value="PEPTIDASE S9 PROLYL OLIGOPEPTIDASE"/>
    <property type="match status" value="1"/>
</dbReference>
<dbReference type="Pfam" id="PF08530">
    <property type="entry name" value="PepX_C"/>
    <property type="match status" value="1"/>
</dbReference>
<feature type="domain" description="Xaa-Pro dipeptidyl-peptidase C-terminal" evidence="3">
    <location>
        <begin position="321"/>
        <end position="590"/>
    </location>
</feature>
<dbReference type="Gene3D" id="2.60.120.260">
    <property type="entry name" value="Galactose-binding domain-like"/>
    <property type="match status" value="1"/>
</dbReference>
<keyword evidence="1" id="KW-0378">Hydrolase</keyword>
<dbReference type="Gene3D" id="1.10.3020.20">
    <property type="match status" value="1"/>
</dbReference>
<dbReference type="Gene3D" id="3.40.50.1820">
    <property type="entry name" value="alpha/beta hydrolase"/>
    <property type="match status" value="1"/>
</dbReference>
<gene>
    <name evidence="4" type="ORF">SEUCBS140593_009865</name>
</gene>
<evidence type="ECO:0000256" key="1">
    <source>
        <dbReference type="ARBA" id="ARBA00022801"/>
    </source>
</evidence>
<dbReference type="InterPro" id="IPR050585">
    <property type="entry name" value="Xaa-Pro_dipeptidyl-ppase/CocE"/>
</dbReference>
<protein>
    <recommendedName>
        <fullName evidence="3">Xaa-Pro dipeptidyl-peptidase C-terminal domain-containing protein</fullName>
    </recommendedName>
</protein>
<dbReference type="InterPro" id="IPR005674">
    <property type="entry name" value="CocE/Ser_esterase"/>
</dbReference>
<reference evidence="4 5" key="1">
    <citation type="submission" date="2024-01" db="EMBL/GenBank/DDBJ databases">
        <authorList>
            <person name="Allen C."/>
            <person name="Tagirdzhanova G."/>
        </authorList>
    </citation>
    <scope>NUCLEOTIDE SEQUENCE [LARGE SCALE GENOMIC DNA]</scope>
</reference>
<dbReference type="SUPFAM" id="SSF49785">
    <property type="entry name" value="Galactose-binding domain-like"/>
    <property type="match status" value="1"/>
</dbReference>
<name>A0ABP0D190_9PEZI</name>
<feature type="region of interest" description="Disordered" evidence="2">
    <location>
        <begin position="1"/>
        <end position="22"/>
    </location>
</feature>
<feature type="compositionally biased region" description="Basic and acidic residues" evidence="2">
    <location>
        <begin position="1"/>
        <end position="14"/>
    </location>
</feature>
<dbReference type="EMBL" id="CAWUHD010000175">
    <property type="protein sequence ID" value="CAK7237164.1"/>
    <property type="molecule type" value="Genomic_DNA"/>
</dbReference>
<accession>A0ABP0D190</accession>
<evidence type="ECO:0000256" key="2">
    <source>
        <dbReference type="SAM" id="MobiDB-lite"/>
    </source>
</evidence>
<dbReference type="SMART" id="SM00939">
    <property type="entry name" value="PepX_C"/>
    <property type="match status" value="1"/>
</dbReference>
<evidence type="ECO:0000313" key="5">
    <source>
        <dbReference type="Proteomes" id="UP001642482"/>
    </source>
</evidence>
<dbReference type="Proteomes" id="UP001642482">
    <property type="component" value="Unassembled WGS sequence"/>
</dbReference>
<dbReference type="PANTHER" id="PTHR43056:SF10">
    <property type="entry name" value="COCE_NOND FAMILY, PUTATIVE (AFU_ORTHOLOGUE AFUA_7G00600)-RELATED"/>
    <property type="match status" value="1"/>
</dbReference>
<proteinExistence type="predicted"/>
<evidence type="ECO:0000259" key="3">
    <source>
        <dbReference type="SMART" id="SM00939"/>
    </source>
</evidence>
<dbReference type="NCBIfam" id="TIGR00976">
    <property type="entry name" value="CocE_NonD"/>
    <property type="match status" value="1"/>
</dbReference>
<dbReference type="InterPro" id="IPR008979">
    <property type="entry name" value="Galactose-bd-like_sf"/>
</dbReference>
<dbReference type="InterPro" id="IPR013736">
    <property type="entry name" value="Xaa-Pro_dipept_C"/>
</dbReference>
<dbReference type="SUPFAM" id="SSF53474">
    <property type="entry name" value="alpha/beta-Hydrolases"/>
    <property type="match status" value="1"/>
</dbReference>